<reference evidence="2 3" key="1">
    <citation type="journal article" date="2013" name="Curr. Biol.">
        <title>The Genome of the Foraminiferan Reticulomyxa filosa.</title>
        <authorList>
            <person name="Glockner G."/>
            <person name="Hulsmann N."/>
            <person name="Schleicher M."/>
            <person name="Noegel A.A."/>
            <person name="Eichinger L."/>
            <person name="Gallinger C."/>
            <person name="Pawlowski J."/>
            <person name="Sierra R."/>
            <person name="Euteneuer U."/>
            <person name="Pillet L."/>
            <person name="Moustafa A."/>
            <person name="Platzer M."/>
            <person name="Groth M."/>
            <person name="Szafranski K."/>
            <person name="Schliwa M."/>
        </authorList>
    </citation>
    <scope>NUCLEOTIDE SEQUENCE [LARGE SCALE GENOMIC DNA]</scope>
</reference>
<name>X6MMV6_RETFI</name>
<protein>
    <submittedName>
        <fullName evidence="2">Uncharacterized protein</fullName>
    </submittedName>
</protein>
<evidence type="ECO:0000313" key="3">
    <source>
        <dbReference type="Proteomes" id="UP000023152"/>
    </source>
</evidence>
<keyword evidence="1" id="KW-0812">Transmembrane</keyword>
<accession>X6MMV6</accession>
<dbReference type="AlphaFoldDB" id="X6MMV6"/>
<evidence type="ECO:0000256" key="1">
    <source>
        <dbReference type="SAM" id="Phobius"/>
    </source>
</evidence>
<keyword evidence="1" id="KW-1133">Transmembrane helix</keyword>
<feature type="transmembrane region" description="Helical" evidence="1">
    <location>
        <begin position="129"/>
        <end position="147"/>
    </location>
</feature>
<evidence type="ECO:0000313" key="2">
    <source>
        <dbReference type="EMBL" id="ETO14772.1"/>
    </source>
</evidence>
<organism evidence="2 3">
    <name type="scientific">Reticulomyxa filosa</name>
    <dbReference type="NCBI Taxonomy" id="46433"/>
    <lineage>
        <taxon>Eukaryota</taxon>
        <taxon>Sar</taxon>
        <taxon>Rhizaria</taxon>
        <taxon>Retaria</taxon>
        <taxon>Foraminifera</taxon>
        <taxon>Monothalamids</taxon>
        <taxon>Reticulomyxidae</taxon>
        <taxon>Reticulomyxa</taxon>
    </lineage>
</organism>
<gene>
    <name evidence="2" type="ORF">RFI_22596</name>
</gene>
<comment type="caution">
    <text evidence="2">The sequence shown here is derived from an EMBL/GenBank/DDBJ whole genome shotgun (WGS) entry which is preliminary data.</text>
</comment>
<dbReference type="EMBL" id="ASPP01019778">
    <property type="protein sequence ID" value="ETO14772.1"/>
    <property type="molecule type" value="Genomic_DNA"/>
</dbReference>
<sequence>MHGGSVDWPKNHKVLFLLVSTYIHSQFNIQKKKWGPKKKKKKTSCQIGWKSSSTRMTPTKKELDRITRIGKTRISKEWDELSEYYKNENKKEAKEAIAVITENEKPQPQQTIHAFVDDTYLTQKKKDCFVTYTKYWIILYFFFLVGGKIKDKVQFHKP</sequence>
<keyword evidence="1" id="KW-0472">Membrane</keyword>
<dbReference type="Proteomes" id="UP000023152">
    <property type="component" value="Unassembled WGS sequence"/>
</dbReference>
<proteinExistence type="predicted"/>
<keyword evidence="3" id="KW-1185">Reference proteome</keyword>